<dbReference type="Pfam" id="PF09659">
    <property type="entry name" value="Cas_Csm6_HEPN"/>
    <property type="match status" value="1"/>
</dbReference>
<keyword evidence="4" id="KW-1185">Reference proteome</keyword>
<dbReference type="OrthoDB" id="5243123at2"/>
<feature type="domain" description="Csm6 CARF" evidence="2">
    <location>
        <begin position="77"/>
        <end position="179"/>
    </location>
</feature>
<organism evidence="3 4">
    <name type="scientific">Catonella morbi ATCC 51271</name>
    <dbReference type="NCBI Taxonomy" id="592026"/>
    <lineage>
        <taxon>Bacteria</taxon>
        <taxon>Bacillati</taxon>
        <taxon>Bacillota</taxon>
        <taxon>Clostridia</taxon>
        <taxon>Lachnospirales</taxon>
        <taxon>Lachnospiraceae</taxon>
        <taxon>Catonella</taxon>
    </lineage>
</organism>
<name>V2Y4F7_9FIRM</name>
<dbReference type="STRING" id="592026.GCWU0000282_001848"/>
<evidence type="ECO:0000313" key="4">
    <source>
        <dbReference type="Proteomes" id="UP000018227"/>
    </source>
</evidence>
<reference evidence="3 4" key="1">
    <citation type="submission" date="2013-06" db="EMBL/GenBank/DDBJ databases">
        <authorList>
            <person name="Weinstock G."/>
            <person name="Sodergren E."/>
            <person name="Clifton S."/>
            <person name="Fulton L."/>
            <person name="Fulton B."/>
            <person name="Courtney L."/>
            <person name="Fronick C."/>
            <person name="Harrison M."/>
            <person name="Strong C."/>
            <person name="Farmer C."/>
            <person name="Delahaunty K."/>
            <person name="Markovic C."/>
            <person name="Hall O."/>
            <person name="Minx P."/>
            <person name="Tomlinson C."/>
            <person name="Mitreva M."/>
            <person name="Nelson J."/>
            <person name="Hou S."/>
            <person name="Wollam A."/>
            <person name="Pepin K.H."/>
            <person name="Johnson M."/>
            <person name="Bhonagiri V."/>
            <person name="Nash W.E."/>
            <person name="Warren W."/>
            <person name="Chinwalla A."/>
            <person name="Mardis E.R."/>
            <person name="Wilson R.K."/>
        </authorList>
    </citation>
    <scope>NUCLEOTIDE SEQUENCE [LARGE SCALE GENOMIC DNA]</scope>
    <source>
        <strain evidence="3 4">ATCC 51271</strain>
    </source>
</reference>
<dbReference type="InterPro" id="IPR053955">
    <property type="entry name" value="Csm6_CARF"/>
</dbReference>
<feature type="domain" description="Csm6 HEPN" evidence="1">
    <location>
        <begin position="262"/>
        <end position="444"/>
    </location>
</feature>
<evidence type="ECO:0000313" key="3">
    <source>
        <dbReference type="EMBL" id="ESL02977.1"/>
    </source>
</evidence>
<dbReference type="RefSeq" id="WP_023354719.1">
    <property type="nucleotide sequence ID" value="NZ_KI535368.1"/>
</dbReference>
<dbReference type="eggNOG" id="ENOG502Z9RR">
    <property type="taxonomic scope" value="Bacteria"/>
</dbReference>
<sequence>MRILFSPVGTTDPISNNNYKDGSMLHIARVYKPDKIILYISNEMLENQEKDDRYRYCIRQLDKFASTSTEIAVIERPDLKDVNDFDYFYKDFKEILDKYVKTLNEDDELLINISSGTPQMKSGLAVLQTMLEYSNCKLIQVSTPEKRSNEHYTSSDENIEELWNIYIEYNGVESFENRCKEVIFPSLSTIKMEEIIKKHILAYDYAAALSIAEELPKESTESYIHLLRYAKARLQLNEIDVNNIKSANNECDFLPVKKSEQRKIVEYTLALDVKRKREEYADFLRAITPLLVELFANILKNCFEIDLNPYTEIEKGEFRWNGTKISEDIEQTLKDGNIDLYKNSFKPSVTSFHLYTIMKNLPKKNDNMRKAFEIIDILRAVEQNIRNKAAHQMVSVTDAKIEKITDMNAEGIMKKIRELFTYSDINIPKQGGWNSYELMNDSIIAKISQK</sequence>
<dbReference type="HOGENOM" id="CLU_047385_3_0_9"/>
<dbReference type="EMBL" id="ACIL03000013">
    <property type="protein sequence ID" value="ESL02977.1"/>
    <property type="molecule type" value="Genomic_DNA"/>
</dbReference>
<dbReference type="Proteomes" id="UP000018227">
    <property type="component" value="Unassembled WGS sequence"/>
</dbReference>
<comment type="caution">
    <text evidence="3">The sequence shown here is derived from an EMBL/GenBank/DDBJ whole genome shotgun (WGS) entry which is preliminary data.</text>
</comment>
<evidence type="ECO:0000259" key="1">
    <source>
        <dbReference type="Pfam" id="PF09659"/>
    </source>
</evidence>
<proteinExistence type="predicted"/>
<gene>
    <name evidence="3" type="ORF">GCWU0000282_001848</name>
</gene>
<dbReference type="InterPro" id="IPR053941">
    <property type="entry name" value="Csm6_HEPN"/>
</dbReference>
<dbReference type="NCBIfam" id="TIGR02672">
    <property type="entry name" value="cas_csm6"/>
    <property type="match status" value="1"/>
</dbReference>
<evidence type="ECO:0000259" key="2">
    <source>
        <dbReference type="Pfam" id="PF22208"/>
    </source>
</evidence>
<accession>V2Y4F7</accession>
<dbReference type="InterPro" id="IPR013489">
    <property type="entry name" value="CRISPR-assoc_prot_Csm6"/>
</dbReference>
<dbReference type="AlphaFoldDB" id="V2Y4F7"/>
<dbReference type="Pfam" id="PF22208">
    <property type="entry name" value="Cas_Csm6_CARF"/>
    <property type="match status" value="1"/>
</dbReference>
<protein>
    <submittedName>
        <fullName evidence="3">CRISPR-associated protein, Csm6 family</fullName>
    </submittedName>
</protein>